<reference evidence="4" key="1">
    <citation type="submission" date="2023-03" db="EMBL/GenBank/DDBJ databases">
        <authorList>
            <person name="Steffen K."/>
            <person name="Cardenas P."/>
        </authorList>
    </citation>
    <scope>NUCLEOTIDE SEQUENCE</scope>
</reference>
<dbReference type="EMBL" id="CASHTH010001010">
    <property type="protein sequence ID" value="CAI8010151.1"/>
    <property type="molecule type" value="Genomic_DNA"/>
</dbReference>
<gene>
    <name evidence="4" type="ORF">GBAR_LOCUS6708</name>
</gene>
<evidence type="ECO:0000256" key="2">
    <source>
        <dbReference type="ARBA" id="ARBA00022777"/>
    </source>
</evidence>
<dbReference type="Proteomes" id="UP001174909">
    <property type="component" value="Unassembled WGS sequence"/>
</dbReference>
<dbReference type="AlphaFoldDB" id="A0AA35WAK4"/>
<dbReference type="PANTHER" id="PTHR43435:SF4">
    <property type="entry name" value="FGGY CARBOHYDRATE KINASE DOMAIN-CONTAINING PROTEIN"/>
    <property type="match status" value="1"/>
</dbReference>
<organism evidence="4 5">
    <name type="scientific">Geodia barretti</name>
    <name type="common">Barrett's horny sponge</name>
    <dbReference type="NCBI Taxonomy" id="519541"/>
    <lineage>
        <taxon>Eukaryota</taxon>
        <taxon>Metazoa</taxon>
        <taxon>Porifera</taxon>
        <taxon>Demospongiae</taxon>
        <taxon>Heteroscleromorpha</taxon>
        <taxon>Tetractinellida</taxon>
        <taxon>Astrophorina</taxon>
        <taxon>Geodiidae</taxon>
        <taxon>Geodia</taxon>
    </lineage>
</organism>
<comment type="caution">
    <text evidence="4">The sequence shown here is derived from an EMBL/GenBank/DDBJ whole genome shotgun (WGS) entry which is preliminary data.</text>
</comment>
<evidence type="ECO:0000256" key="1">
    <source>
        <dbReference type="ARBA" id="ARBA00022679"/>
    </source>
</evidence>
<name>A0AA35WAK4_GEOBA</name>
<dbReference type="InterPro" id="IPR043129">
    <property type="entry name" value="ATPase_NBD"/>
</dbReference>
<evidence type="ECO:0000259" key="3">
    <source>
        <dbReference type="Pfam" id="PF00370"/>
    </source>
</evidence>
<dbReference type="InterPro" id="IPR018484">
    <property type="entry name" value="FGGY_N"/>
</dbReference>
<dbReference type="GO" id="GO:0005737">
    <property type="term" value="C:cytoplasm"/>
    <property type="evidence" value="ECO:0007669"/>
    <property type="project" value="TreeGrafter"/>
</dbReference>
<keyword evidence="5" id="KW-1185">Reference proteome</keyword>
<evidence type="ECO:0000313" key="4">
    <source>
        <dbReference type="EMBL" id="CAI8010151.1"/>
    </source>
</evidence>
<feature type="domain" description="Carbohydrate kinase FGGY N-terminal" evidence="3">
    <location>
        <begin position="51"/>
        <end position="197"/>
    </location>
</feature>
<dbReference type="Pfam" id="PF00370">
    <property type="entry name" value="FGGY_N"/>
    <property type="match status" value="1"/>
</dbReference>
<dbReference type="PANTHER" id="PTHR43435">
    <property type="entry name" value="RIBULOKINASE"/>
    <property type="match status" value="1"/>
</dbReference>
<accession>A0AA35WAK4</accession>
<protein>
    <submittedName>
        <fullName evidence="4">FGGY carbohydrate kinase domain-containing protein</fullName>
    </submittedName>
</protein>
<dbReference type="SUPFAM" id="SSF53067">
    <property type="entry name" value="Actin-like ATPase domain"/>
    <property type="match status" value="1"/>
</dbReference>
<dbReference type="Gene3D" id="3.30.420.40">
    <property type="match status" value="1"/>
</dbReference>
<keyword evidence="1" id="KW-0808">Transferase</keyword>
<proteinExistence type="predicted"/>
<dbReference type="GO" id="GO:0019321">
    <property type="term" value="P:pentose metabolic process"/>
    <property type="evidence" value="ECO:0007669"/>
    <property type="project" value="TreeGrafter"/>
</dbReference>
<dbReference type="GO" id="GO:0019150">
    <property type="term" value="F:D-ribulokinase activity"/>
    <property type="evidence" value="ECO:0007669"/>
    <property type="project" value="TreeGrafter"/>
</dbReference>
<sequence length="197" mass="21632">MCNIPASESFSWLPDAIFLRVARAKPRLLETHACAQVQKCRQLRRRSAPLFLGVDVGTGSARAALFTEEGARLTIARRNIEKWSNPEFPGGSWDQSTEDMCAAVQEVCGGGYGRRVAGVGFTATCSLVAVDPQGLPVTVSPTRDPQRNVVLWQDHRAATETEEINSLHHHPVLRCVGGALSPEMQPPKLLWLKRHSP</sequence>
<keyword evidence="2 4" id="KW-0418">Kinase</keyword>
<evidence type="ECO:0000313" key="5">
    <source>
        <dbReference type="Proteomes" id="UP001174909"/>
    </source>
</evidence>